<sequence>MVKPAGLNRHNPKPNPMWKSYRRRNPNRCKKHRNTAKGRIRRRIRTHRGVQKI</sequence>
<dbReference type="AlphaFoldDB" id="A0A9K3DIB9"/>
<keyword evidence="3" id="KW-1185">Reference proteome</keyword>
<dbReference type="EMBL" id="MNCJ02000332">
    <property type="protein sequence ID" value="KAF5755540.1"/>
    <property type="molecule type" value="Genomic_DNA"/>
</dbReference>
<feature type="compositionally biased region" description="Basic residues" evidence="1">
    <location>
        <begin position="20"/>
        <end position="37"/>
    </location>
</feature>
<evidence type="ECO:0000313" key="3">
    <source>
        <dbReference type="Proteomes" id="UP000215914"/>
    </source>
</evidence>
<dbReference type="Gramene" id="mRNA:HanXRQr2_Chr17g0803931">
    <property type="protein sequence ID" value="CDS:HanXRQr2_Chr17g0803931.1"/>
    <property type="gene ID" value="HanXRQr2_Chr17g0803931"/>
</dbReference>
<proteinExistence type="predicted"/>
<accession>A0A9K3DIB9</accession>
<reference evidence="2" key="2">
    <citation type="submission" date="2020-06" db="EMBL/GenBank/DDBJ databases">
        <title>Helianthus annuus Genome sequencing and assembly Release 2.</title>
        <authorList>
            <person name="Gouzy J."/>
            <person name="Langlade N."/>
            <person name="Munos S."/>
        </authorList>
    </citation>
    <scope>NUCLEOTIDE SEQUENCE</scope>
    <source>
        <tissue evidence="2">Leaves</tissue>
    </source>
</reference>
<organism evidence="2 3">
    <name type="scientific">Helianthus annuus</name>
    <name type="common">Common sunflower</name>
    <dbReference type="NCBI Taxonomy" id="4232"/>
    <lineage>
        <taxon>Eukaryota</taxon>
        <taxon>Viridiplantae</taxon>
        <taxon>Streptophyta</taxon>
        <taxon>Embryophyta</taxon>
        <taxon>Tracheophyta</taxon>
        <taxon>Spermatophyta</taxon>
        <taxon>Magnoliopsida</taxon>
        <taxon>eudicotyledons</taxon>
        <taxon>Gunneridae</taxon>
        <taxon>Pentapetalae</taxon>
        <taxon>asterids</taxon>
        <taxon>campanulids</taxon>
        <taxon>Asterales</taxon>
        <taxon>Asteraceae</taxon>
        <taxon>Asteroideae</taxon>
        <taxon>Heliantheae alliance</taxon>
        <taxon>Heliantheae</taxon>
        <taxon>Helianthus</taxon>
    </lineage>
</organism>
<feature type="region of interest" description="Disordered" evidence="1">
    <location>
        <begin position="1"/>
        <end position="37"/>
    </location>
</feature>
<gene>
    <name evidence="2" type="ORF">HanXRQr2_Chr17g0803931</name>
</gene>
<protein>
    <submittedName>
        <fullName evidence="2">Uncharacterized protein</fullName>
    </submittedName>
</protein>
<name>A0A9K3DIB9_HELAN</name>
<comment type="caution">
    <text evidence="2">The sequence shown here is derived from an EMBL/GenBank/DDBJ whole genome shotgun (WGS) entry which is preliminary data.</text>
</comment>
<evidence type="ECO:0000313" key="2">
    <source>
        <dbReference type="EMBL" id="KAF5755540.1"/>
    </source>
</evidence>
<dbReference type="Proteomes" id="UP000215914">
    <property type="component" value="Unassembled WGS sequence"/>
</dbReference>
<reference evidence="2" key="1">
    <citation type="journal article" date="2017" name="Nature">
        <title>The sunflower genome provides insights into oil metabolism, flowering and Asterid evolution.</title>
        <authorList>
            <person name="Badouin H."/>
            <person name="Gouzy J."/>
            <person name="Grassa C.J."/>
            <person name="Murat F."/>
            <person name="Staton S.E."/>
            <person name="Cottret L."/>
            <person name="Lelandais-Briere C."/>
            <person name="Owens G.L."/>
            <person name="Carrere S."/>
            <person name="Mayjonade B."/>
            <person name="Legrand L."/>
            <person name="Gill N."/>
            <person name="Kane N.C."/>
            <person name="Bowers J.E."/>
            <person name="Hubner S."/>
            <person name="Bellec A."/>
            <person name="Berard A."/>
            <person name="Berges H."/>
            <person name="Blanchet N."/>
            <person name="Boniface M.C."/>
            <person name="Brunel D."/>
            <person name="Catrice O."/>
            <person name="Chaidir N."/>
            <person name="Claudel C."/>
            <person name="Donnadieu C."/>
            <person name="Faraut T."/>
            <person name="Fievet G."/>
            <person name="Helmstetter N."/>
            <person name="King M."/>
            <person name="Knapp S.J."/>
            <person name="Lai Z."/>
            <person name="Le Paslier M.C."/>
            <person name="Lippi Y."/>
            <person name="Lorenzon L."/>
            <person name="Mandel J.R."/>
            <person name="Marage G."/>
            <person name="Marchand G."/>
            <person name="Marquand E."/>
            <person name="Bret-Mestries E."/>
            <person name="Morien E."/>
            <person name="Nambeesan S."/>
            <person name="Nguyen T."/>
            <person name="Pegot-Espagnet P."/>
            <person name="Pouilly N."/>
            <person name="Raftis F."/>
            <person name="Sallet E."/>
            <person name="Schiex T."/>
            <person name="Thomas J."/>
            <person name="Vandecasteele C."/>
            <person name="Vares D."/>
            <person name="Vear F."/>
            <person name="Vautrin S."/>
            <person name="Crespi M."/>
            <person name="Mangin B."/>
            <person name="Burke J.M."/>
            <person name="Salse J."/>
            <person name="Munos S."/>
            <person name="Vincourt P."/>
            <person name="Rieseberg L.H."/>
            <person name="Langlade N.B."/>
        </authorList>
    </citation>
    <scope>NUCLEOTIDE SEQUENCE</scope>
    <source>
        <tissue evidence="2">Leaves</tissue>
    </source>
</reference>
<evidence type="ECO:0000256" key="1">
    <source>
        <dbReference type="SAM" id="MobiDB-lite"/>
    </source>
</evidence>